<dbReference type="EMBL" id="LNKT01000001">
    <property type="protein sequence ID" value="KYJ87558.1"/>
    <property type="molecule type" value="Genomic_DNA"/>
</dbReference>
<gene>
    <name evidence="3" type="ORF">AS592_10675</name>
</gene>
<proteinExistence type="predicted"/>
<feature type="coiled-coil region" evidence="1">
    <location>
        <begin position="118"/>
        <end position="152"/>
    </location>
</feature>
<comment type="caution">
    <text evidence="3">The sequence shown here is derived from an EMBL/GenBank/DDBJ whole genome shotgun (WGS) entry which is preliminary data.</text>
</comment>
<keyword evidence="1" id="KW-0175">Coiled coil</keyword>
<dbReference type="STRING" id="1630136.AS592_10675"/>
<organism evidence="3 4">
    <name type="scientific">Sulfurovum riftiae</name>
    <dbReference type="NCBI Taxonomy" id="1630136"/>
    <lineage>
        <taxon>Bacteria</taxon>
        <taxon>Pseudomonadati</taxon>
        <taxon>Campylobacterota</taxon>
        <taxon>Epsilonproteobacteria</taxon>
        <taxon>Campylobacterales</taxon>
        <taxon>Sulfurovaceae</taxon>
        <taxon>Sulfurovum</taxon>
    </lineage>
</organism>
<evidence type="ECO:0000259" key="2">
    <source>
        <dbReference type="Pfam" id="PF10543"/>
    </source>
</evidence>
<feature type="domain" description="KilA-N DNA-binding" evidence="2">
    <location>
        <begin position="13"/>
        <end position="98"/>
    </location>
</feature>
<evidence type="ECO:0000313" key="4">
    <source>
        <dbReference type="Proteomes" id="UP000075359"/>
    </source>
</evidence>
<keyword evidence="3" id="KW-0238">DNA-binding</keyword>
<dbReference type="OrthoDB" id="9816206at2"/>
<protein>
    <submittedName>
        <fullName evidence="3">DNA-binding protein</fullName>
    </submittedName>
</protein>
<dbReference type="Proteomes" id="UP000075359">
    <property type="component" value="Unassembled WGS sequence"/>
</dbReference>
<name>A0A151CJ41_9BACT</name>
<dbReference type="AlphaFoldDB" id="A0A151CJ41"/>
<keyword evidence="4" id="KW-1185">Reference proteome</keyword>
<evidence type="ECO:0000313" key="3">
    <source>
        <dbReference type="EMBL" id="KYJ87558.1"/>
    </source>
</evidence>
<dbReference type="Pfam" id="PF10543">
    <property type="entry name" value="ORF6N"/>
    <property type="match status" value="1"/>
</dbReference>
<dbReference type="InterPro" id="IPR018873">
    <property type="entry name" value="KilA-N_DNA-bd_domain"/>
</dbReference>
<dbReference type="RefSeq" id="WP_067328489.1">
    <property type="nucleotide sequence ID" value="NZ_LNKT01000001.1"/>
</dbReference>
<evidence type="ECO:0000256" key="1">
    <source>
        <dbReference type="SAM" id="Coils"/>
    </source>
</evidence>
<sequence length="172" mass="20083">MNELVLQGEIGERIFTLRGKEVMLDRDLAELYQVGTKVLNQAVKRNIERFPQDFMFQMTKQEFENWRSQFVTSNADKMGLRRAPYVFTEQGVYMLATVLKSDVAIDVNIAIMRTFAKLREFSKHYNALAKRIMEVERKNDRQYKELKKALDELMAGSKVVESKTIGFIKSDQ</sequence>
<accession>A0A151CJ41</accession>
<dbReference type="GO" id="GO:0003677">
    <property type="term" value="F:DNA binding"/>
    <property type="evidence" value="ECO:0007669"/>
    <property type="project" value="UniProtKB-KW"/>
</dbReference>
<reference evidence="3 4" key="1">
    <citation type="submission" date="2015-11" db="EMBL/GenBank/DDBJ databases">
        <title>Draft genome of Sulfurovum riftiae 1812E, a member of the Epsilonproteobacteria isolated from the tube of the deep-sea hydrothermal vent tubewom Riftia pachyptila.</title>
        <authorList>
            <person name="Vetriani C."/>
            <person name="Giovannelli D."/>
        </authorList>
    </citation>
    <scope>NUCLEOTIDE SEQUENCE [LARGE SCALE GENOMIC DNA]</scope>
    <source>
        <strain evidence="3 4">1812E</strain>
    </source>
</reference>